<organism evidence="2 3">
    <name type="scientific">Candidatus Falkowbacteria bacterium RIFOXYC2_FULL_36_12</name>
    <dbReference type="NCBI Taxonomy" id="1798002"/>
    <lineage>
        <taxon>Bacteria</taxon>
        <taxon>Candidatus Falkowiibacteriota</taxon>
    </lineage>
</organism>
<keyword evidence="1" id="KW-0812">Transmembrane</keyword>
<evidence type="ECO:0000256" key="1">
    <source>
        <dbReference type="SAM" id="Phobius"/>
    </source>
</evidence>
<keyword evidence="1" id="KW-1133">Transmembrane helix</keyword>
<evidence type="ECO:0000313" key="3">
    <source>
        <dbReference type="Proteomes" id="UP000179001"/>
    </source>
</evidence>
<sequence>MIQLLFVFLFFTLFCLIIAVIQYKSFILTKYRKHAKWSVIFFLLAFLSAILVSISFINIKYQSSNIKGNFCSMEWRNIKIDAGNDSIKLSTDVDERFALHTNLSSSVYVFPRYSFGKGNSVVITREDWSSQYSDDSSRGYEFILEYYDDRFDYTAEKSRGKSIVEIFHVFNDNTCFHEPYSGDLGWSRNP</sequence>
<protein>
    <submittedName>
        <fullName evidence="2">Uncharacterized protein</fullName>
    </submittedName>
</protein>
<proteinExistence type="predicted"/>
<accession>A0A1F5T389</accession>
<feature type="transmembrane region" description="Helical" evidence="1">
    <location>
        <begin position="35"/>
        <end position="57"/>
    </location>
</feature>
<dbReference type="STRING" id="1798002.A2478_01625"/>
<comment type="caution">
    <text evidence="2">The sequence shown here is derived from an EMBL/GenBank/DDBJ whole genome shotgun (WGS) entry which is preliminary data.</text>
</comment>
<reference evidence="2 3" key="1">
    <citation type="journal article" date="2016" name="Nat. Commun.">
        <title>Thousands of microbial genomes shed light on interconnected biogeochemical processes in an aquifer system.</title>
        <authorList>
            <person name="Anantharaman K."/>
            <person name="Brown C.T."/>
            <person name="Hug L.A."/>
            <person name="Sharon I."/>
            <person name="Castelle C.J."/>
            <person name="Probst A.J."/>
            <person name="Thomas B.C."/>
            <person name="Singh A."/>
            <person name="Wilkins M.J."/>
            <person name="Karaoz U."/>
            <person name="Brodie E.L."/>
            <person name="Williams K.H."/>
            <person name="Hubbard S.S."/>
            <person name="Banfield J.F."/>
        </authorList>
    </citation>
    <scope>NUCLEOTIDE SEQUENCE [LARGE SCALE GENOMIC DNA]</scope>
</reference>
<dbReference type="Proteomes" id="UP000179001">
    <property type="component" value="Unassembled WGS sequence"/>
</dbReference>
<gene>
    <name evidence="2" type="ORF">A2478_01625</name>
</gene>
<dbReference type="AlphaFoldDB" id="A0A1F5T389"/>
<keyword evidence="1" id="KW-0472">Membrane</keyword>
<name>A0A1F5T389_9BACT</name>
<dbReference type="EMBL" id="MFGJ01000001">
    <property type="protein sequence ID" value="OGF33382.1"/>
    <property type="molecule type" value="Genomic_DNA"/>
</dbReference>
<evidence type="ECO:0000313" key="2">
    <source>
        <dbReference type="EMBL" id="OGF33382.1"/>
    </source>
</evidence>